<gene>
    <name evidence="6" type="ORF">GARC_0699</name>
</gene>
<comment type="caution">
    <text evidence="6">The sequence shown here is derived from an EMBL/GenBank/DDBJ whole genome shotgun (WGS) entry which is preliminary data.</text>
</comment>
<dbReference type="Gene3D" id="2.120.10.30">
    <property type="entry name" value="TolB, C-terminal domain"/>
    <property type="match status" value="1"/>
</dbReference>
<dbReference type="EMBL" id="BAEO01000009">
    <property type="protein sequence ID" value="GAC17680.1"/>
    <property type="molecule type" value="Genomic_DNA"/>
</dbReference>
<organism evidence="6 7">
    <name type="scientific">Paraglaciecola arctica BSs20135</name>
    <dbReference type="NCBI Taxonomy" id="493475"/>
    <lineage>
        <taxon>Bacteria</taxon>
        <taxon>Pseudomonadati</taxon>
        <taxon>Pseudomonadota</taxon>
        <taxon>Gammaproteobacteria</taxon>
        <taxon>Alteromonadales</taxon>
        <taxon>Alteromonadaceae</taxon>
        <taxon>Paraglaciecola</taxon>
    </lineage>
</organism>
<protein>
    <submittedName>
        <fullName evidence="6">Adipocyte plasma membrane-associated protein</fullName>
    </submittedName>
</protein>
<evidence type="ECO:0000256" key="4">
    <source>
        <dbReference type="SAM" id="Phobius"/>
    </source>
</evidence>
<dbReference type="AlphaFoldDB" id="K6Z2J4"/>
<name>K6Z2J4_9ALTE</name>
<evidence type="ECO:0000313" key="6">
    <source>
        <dbReference type="EMBL" id="GAC17680.1"/>
    </source>
</evidence>
<dbReference type="STRING" id="493475.GARC_0699"/>
<dbReference type="RefSeq" id="WP_007616709.1">
    <property type="nucleotide sequence ID" value="NZ_BAEO01000009.1"/>
</dbReference>
<dbReference type="InterPro" id="IPR018119">
    <property type="entry name" value="Strictosidine_synth_cons-reg"/>
</dbReference>
<dbReference type="Pfam" id="PF20067">
    <property type="entry name" value="SSL_N"/>
    <property type="match status" value="1"/>
</dbReference>
<keyword evidence="4" id="KW-0812">Transmembrane</keyword>
<accession>K6Z2J4</accession>
<feature type="transmembrane region" description="Helical" evidence="4">
    <location>
        <begin position="7"/>
        <end position="26"/>
    </location>
</feature>
<dbReference type="eggNOG" id="COG3386">
    <property type="taxonomic scope" value="Bacteria"/>
</dbReference>
<dbReference type="SUPFAM" id="SSF63829">
    <property type="entry name" value="Calcium-dependent phosphotriesterase"/>
    <property type="match status" value="1"/>
</dbReference>
<dbReference type="Proteomes" id="UP000006327">
    <property type="component" value="Unassembled WGS sequence"/>
</dbReference>
<dbReference type="FunFam" id="2.120.10.30:FF:000066">
    <property type="entry name" value="ABC transporter permease protein"/>
    <property type="match status" value="1"/>
</dbReference>
<evidence type="ECO:0000256" key="3">
    <source>
        <dbReference type="ARBA" id="ARBA00023180"/>
    </source>
</evidence>
<keyword evidence="3" id="KW-0325">Glycoprotein</keyword>
<proteinExistence type="inferred from homology"/>
<keyword evidence="7" id="KW-1185">Reference proteome</keyword>
<sequence>MDLKKLIISIIIIPIVLFIIVVWLPAPIAPVAYSPPQPQALKGVLAANKLLHKAELLALGQINGPEEVAVDSQGRVYGGTQDGKIMVLTTDGKLDVFADTQGRPLGMQFDQNENLIVCDADKGLLSINLQGKITVLATSANGTPFKFTDALDISSDGIIYFTDASAKYGHKEYLYDLLESKPHGRLLSYNLSTGEIKLLLSDLYFANGVALSQQQDFVLVNETYRYRIVKYWLKGPQAGTHEIFIDNLPGFPDNISSNGKGTFWLALFTVRNDVLDSLHPYPFLKTQMSKLPKSMWPKPQPYGLVLALNEQGDITQSLHEPSGQHLKEITSAKEHDGYLYLGSLHNDRIGKYKLP</sequence>
<comment type="similarity">
    <text evidence="1">Belongs to the strictosidine synthase family.</text>
</comment>
<keyword evidence="4" id="KW-0472">Membrane</keyword>
<dbReference type="InterPro" id="IPR011042">
    <property type="entry name" value="6-blade_b-propeller_TolB-like"/>
</dbReference>
<evidence type="ECO:0000256" key="2">
    <source>
        <dbReference type="ARBA" id="ARBA00022553"/>
    </source>
</evidence>
<dbReference type="Pfam" id="PF03088">
    <property type="entry name" value="Str_synth"/>
    <property type="match status" value="1"/>
</dbReference>
<evidence type="ECO:0000259" key="5">
    <source>
        <dbReference type="Pfam" id="PF03088"/>
    </source>
</evidence>
<keyword evidence="2" id="KW-0597">Phosphoprotein</keyword>
<dbReference type="PANTHER" id="PTHR10426">
    <property type="entry name" value="STRICTOSIDINE SYNTHASE-RELATED"/>
    <property type="match status" value="1"/>
</dbReference>
<evidence type="ECO:0000313" key="7">
    <source>
        <dbReference type="Proteomes" id="UP000006327"/>
    </source>
</evidence>
<dbReference type="GO" id="GO:0016787">
    <property type="term" value="F:hydrolase activity"/>
    <property type="evidence" value="ECO:0007669"/>
    <property type="project" value="TreeGrafter"/>
</dbReference>
<evidence type="ECO:0000256" key="1">
    <source>
        <dbReference type="ARBA" id="ARBA00009191"/>
    </source>
</evidence>
<dbReference type="GO" id="GO:0012505">
    <property type="term" value="C:endomembrane system"/>
    <property type="evidence" value="ECO:0007669"/>
    <property type="project" value="TreeGrafter"/>
</dbReference>
<keyword evidence="4" id="KW-1133">Transmembrane helix</keyword>
<dbReference type="PANTHER" id="PTHR10426:SF88">
    <property type="entry name" value="ADIPOCYTE PLASMA MEMBRANE-ASSOCIATED PROTEIN HEMOMUCIN-RELATED"/>
    <property type="match status" value="1"/>
</dbReference>
<feature type="domain" description="Strictosidine synthase conserved region" evidence="5">
    <location>
        <begin position="149"/>
        <end position="236"/>
    </location>
</feature>
<reference evidence="6 7" key="1">
    <citation type="journal article" date="2017" name="Antonie Van Leeuwenhoek">
        <title>Rhizobium rhizosphaerae sp. nov., a novel species isolated from rice rhizosphere.</title>
        <authorList>
            <person name="Zhao J.J."/>
            <person name="Zhang J."/>
            <person name="Zhang R.J."/>
            <person name="Zhang C.W."/>
            <person name="Yin H.Q."/>
            <person name="Zhang X.X."/>
        </authorList>
    </citation>
    <scope>NUCLEOTIDE SEQUENCE [LARGE SCALE GENOMIC DNA]</scope>
    <source>
        <strain evidence="6 7">BSs20135</strain>
    </source>
</reference>